<keyword evidence="12 20" id="KW-0547">Nucleotide-binding</keyword>
<evidence type="ECO:0000256" key="15">
    <source>
        <dbReference type="ARBA" id="ARBA00023054"/>
    </source>
</evidence>
<dbReference type="GO" id="GO:0031267">
    <property type="term" value="F:small GTPase binding"/>
    <property type="evidence" value="ECO:0007669"/>
    <property type="project" value="InterPro"/>
</dbReference>
<dbReference type="PROSITE" id="PS51285">
    <property type="entry name" value="AGC_KINASE_CTER"/>
    <property type="match status" value="1"/>
</dbReference>
<feature type="domain" description="AGC-kinase C-terminal" evidence="23">
    <location>
        <begin position="1088"/>
        <end position="1155"/>
    </location>
</feature>
<proteinExistence type="inferred from homology"/>
<evidence type="ECO:0000256" key="9">
    <source>
        <dbReference type="ARBA" id="ARBA00022553"/>
    </source>
</evidence>
<dbReference type="PANTHER" id="PTHR24351">
    <property type="entry name" value="RIBOSOMAL PROTEIN S6 KINASE"/>
    <property type="match status" value="1"/>
</dbReference>
<evidence type="ECO:0000256" key="5">
    <source>
        <dbReference type="ARBA" id="ARBA00005490"/>
    </source>
</evidence>
<keyword evidence="9" id="KW-0597">Phosphoprotein</keyword>
<dbReference type="FunFam" id="1.10.510.10:FF:000038">
    <property type="entry name" value="serine/threonine-protein kinase N2 isoform X1"/>
    <property type="match status" value="1"/>
</dbReference>
<feature type="domain" description="REM-1" evidence="24">
    <location>
        <begin position="29"/>
        <end position="104"/>
    </location>
</feature>
<dbReference type="SMART" id="SM00133">
    <property type="entry name" value="S_TK_X"/>
    <property type="match status" value="1"/>
</dbReference>
<evidence type="ECO:0000256" key="4">
    <source>
        <dbReference type="ARBA" id="ARBA00004626"/>
    </source>
</evidence>
<dbReference type="GO" id="GO:0032154">
    <property type="term" value="C:cleavage furrow"/>
    <property type="evidence" value="ECO:0007669"/>
    <property type="project" value="UniProtKB-SubCell"/>
</dbReference>
<feature type="region of interest" description="Disordered" evidence="21">
    <location>
        <begin position="109"/>
        <end position="142"/>
    </location>
</feature>
<evidence type="ECO:0000256" key="16">
    <source>
        <dbReference type="ARBA" id="ARBA00023242"/>
    </source>
</evidence>
<feature type="compositionally biased region" description="Low complexity" evidence="21">
    <location>
        <begin position="648"/>
        <end position="659"/>
    </location>
</feature>
<dbReference type="SUPFAM" id="SSF56112">
    <property type="entry name" value="Protein kinase-like (PK-like)"/>
    <property type="match status" value="1"/>
</dbReference>
<dbReference type="InterPro" id="IPR008271">
    <property type="entry name" value="Ser/Thr_kinase_AS"/>
</dbReference>
<dbReference type="CDD" id="cd11623">
    <property type="entry name" value="HR1_PKN_2"/>
    <property type="match status" value="1"/>
</dbReference>
<evidence type="ECO:0000256" key="10">
    <source>
        <dbReference type="ARBA" id="ARBA00022679"/>
    </source>
</evidence>
<comment type="catalytic activity">
    <reaction evidence="18">
        <text>L-seryl-[protein] + ATP = O-phospho-L-seryl-[protein] + ADP + H(+)</text>
        <dbReference type="Rhea" id="RHEA:17989"/>
        <dbReference type="Rhea" id="RHEA-COMP:9863"/>
        <dbReference type="Rhea" id="RHEA-COMP:11604"/>
        <dbReference type="ChEBI" id="CHEBI:15378"/>
        <dbReference type="ChEBI" id="CHEBI:29999"/>
        <dbReference type="ChEBI" id="CHEBI:30616"/>
        <dbReference type="ChEBI" id="CHEBI:83421"/>
        <dbReference type="ChEBI" id="CHEBI:456216"/>
        <dbReference type="EC" id="2.7.11.13"/>
    </reaction>
</comment>
<reference evidence="25" key="1">
    <citation type="submission" date="2020-03" db="EMBL/GenBank/DDBJ databases">
        <title>Transcriptomic Profiling of the Digestive Tract of the Rat Flea, Xenopsylla cheopis, Following Blood Feeding and Infection with Yersinia pestis.</title>
        <authorList>
            <person name="Bland D.M."/>
            <person name="Martens C.A."/>
            <person name="Virtaneva K."/>
            <person name="Kanakabandi K."/>
            <person name="Long D."/>
            <person name="Rosenke R."/>
            <person name="Saturday G.A."/>
            <person name="Hoyt F.H."/>
            <person name="Bruno D.P."/>
            <person name="Ribeiro J.M.C."/>
            <person name="Hinnebusch J."/>
        </authorList>
    </citation>
    <scope>NUCLEOTIDE SEQUENCE</scope>
</reference>
<feature type="region of interest" description="Disordered" evidence="21">
    <location>
        <begin position="316"/>
        <end position="353"/>
    </location>
</feature>
<dbReference type="Gene3D" id="1.10.287.160">
    <property type="entry name" value="HR1 repeat"/>
    <property type="match status" value="3"/>
</dbReference>
<dbReference type="InterPro" id="IPR000719">
    <property type="entry name" value="Prot_kinase_dom"/>
</dbReference>
<evidence type="ECO:0000256" key="21">
    <source>
        <dbReference type="SAM" id="MobiDB-lite"/>
    </source>
</evidence>
<dbReference type="CDD" id="cd11622">
    <property type="entry name" value="HR1_PKN_1"/>
    <property type="match status" value="1"/>
</dbReference>
<evidence type="ECO:0000259" key="22">
    <source>
        <dbReference type="PROSITE" id="PS50011"/>
    </source>
</evidence>
<dbReference type="InterPro" id="IPR017441">
    <property type="entry name" value="Protein_kinase_ATP_BS"/>
</dbReference>
<evidence type="ECO:0000259" key="23">
    <source>
        <dbReference type="PROSITE" id="PS51285"/>
    </source>
</evidence>
<dbReference type="SMART" id="SM00220">
    <property type="entry name" value="S_TKc"/>
    <property type="match status" value="1"/>
</dbReference>
<dbReference type="InterPro" id="IPR011009">
    <property type="entry name" value="Kinase-like_dom_sf"/>
</dbReference>
<dbReference type="SUPFAM" id="SSF46585">
    <property type="entry name" value="HR1 repeat"/>
    <property type="match status" value="3"/>
</dbReference>
<keyword evidence="7" id="KW-0963">Cytoplasm</keyword>
<evidence type="ECO:0000256" key="18">
    <source>
        <dbReference type="ARBA" id="ARBA00047470"/>
    </source>
</evidence>
<comment type="catalytic activity">
    <reaction evidence="17">
        <text>L-threonyl-[protein] + ATP = O-phospho-L-threonyl-[protein] + ADP + H(+)</text>
        <dbReference type="Rhea" id="RHEA:46608"/>
        <dbReference type="Rhea" id="RHEA-COMP:11060"/>
        <dbReference type="Rhea" id="RHEA-COMP:11605"/>
        <dbReference type="ChEBI" id="CHEBI:15378"/>
        <dbReference type="ChEBI" id="CHEBI:30013"/>
        <dbReference type="ChEBI" id="CHEBI:30616"/>
        <dbReference type="ChEBI" id="CHEBI:61977"/>
        <dbReference type="ChEBI" id="CHEBI:456216"/>
        <dbReference type="EC" id="2.7.11.13"/>
    </reaction>
</comment>
<dbReference type="Pfam" id="PF02185">
    <property type="entry name" value="HR1"/>
    <property type="match status" value="2"/>
</dbReference>
<dbReference type="AlphaFoldDB" id="A0A6M2DQ34"/>
<dbReference type="InterPro" id="IPR037313">
    <property type="entry name" value="PKN_HR1_1"/>
</dbReference>
<dbReference type="GO" id="GO:0005737">
    <property type="term" value="C:cytoplasm"/>
    <property type="evidence" value="ECO:0007669"/>
    <property type="project" value="UniProtKB-SubCell"/>
</dbReference>
<dbReference type="GO" id="GO:0007165">
    <property type="term" value="P:signal transduction"/>
    <property type="evidence" value="ECO:0007669"/>
    <property type="project" value="InterPro"/>
</dbReference>
<evidence type="ECO:0000256" key="6">
    <source>
        <dbReference type="ARBA" id="ARBA00012429"/>
    </source>
</evidence>
<sequence>MAESSYYQGEYIRHPVLYELSHKYGLQTDHVPESALPCKLEELKERVRREIRKELKIKEGAEKLREVATDRRSLSHVAGIVKKSNALLADLKSDLLELESQIILTRGGTTATGAPEDYCNGQESPMSPGIGQQPSSSPHDPTAARLLSLEKQLNIELKVKQGAENMIQSITGGHHSRDKKLLQEASQMLADSKAKIDFLKMRILRFRQSRHHDYHGNSPGAFDSQDNNNGNQCRDSNTSSSNQQQLEPPVEERVEELRHRLRIEAAVVEGAKNVIRLLQSGNKVADKKALQEAQQSLQESSRKLDLLRRSLELRRAELPPDSPAANQLKNELQQAQASSPGPVTYTPLRPLAGGNSTNRIQSGFFHGGVSNMNRCAAVTGKLEVRLMGCQDLLEEVPGRSRREKDAVSSPTSSSSSGGGGGGDLRSFVKGVTGRGSSKSYSVKDETSQDIMAVIKLDNQTVGQTSWKPCSQQAWDQRFSIDLDKSRELEIGIYWRDWRSLCAVKFLRLEEFIDDIRHGMALQLEPQGLLFAEIKFLNPMISRKPKLQRQRKIFKQQVKNIPRANQMNINVATWGRLLKRSSPSIQNSRNDVVSGIQPLVDSSNVEDKAETPGEIPDMQAGGLSGARPLGVSTPQNENQFLTLSSPLQQHLPQQNQSTQQITPRNRKPPAALPPALPPRMDAELQKALREFDFLNQESTTPSPHHQVNHHFGKMSIENRSPQSPVVVQHSQDPHEYRPDLLRPVISSPPSIVAGFPMQPGSVPPSPIVEVPPSPQPLVEFPEEEVIHQFDNHQVAVGRRPGAGRTLEYRDSAYESRRHSQYAGMSMEQFRLLSVLGRGHFGKVILSQYRHTGEYFAIKALKKGDIIARDEVESLLSEKRIFEVANTMRHPFLVNLFACFQTEAHVCFVMEYAAGGDLMMHIHADVFSEPRAVFYAACVVLGLQYLHENRIVYRDLKLDNLLLDTEGYVKIADFGLCKEGMGHGDRTGTFCGTPEFLAPEVLTETSYTRAVDWWGLGVLIFEMLVGESPFPGDDEEEVFDSIVNDEVRYPRFLSLEAIAIMRRLLRKNPDRRLGSSERDAEDVKKQAFFRLIVWDDLLLRKVKPPFVPTVTSLEDVSNFDEEFTSERPQLTPPKEPRILTDDEQKLFRDFTYMADWC</sequence>
<dbReference type="GO" id="GO:0030496">
    <property type="term" value="C:midbody"/>
    <property type="evidence" value="ECO:0007669"/>
    <property type="project" value="UniProtKB-SubCell"/>
</dbReference>
<keyword evidence="11" id="KW-0677">Repeat</keyword>
<dbReference type="Pfam" id="PF00069">
    <property type="entry name" value="Pkinase"/>
    <property type="match status" value="1"/>
</dbReference>
<feature type="region of interest" description="Disordered" evidence="21">
    <location>
        <begin position="211"/>
        <end position="253"/>
    </location>
</feature>
<feature type="region of interest" description="Disordered" evidence="21">
    <location>
        <begin position="397"/>
        <end position="428"/>
    </location>
</feature>
<keyword evidence="16" id="KW-0539">Nucleus</keyword>
<keyword evidence="10" id="KW-0808">Transferase</keyword>
<dbReference type="FunFam" id="1.10.287.160:FF:000001">
    <property type="entry name" value="Putative serine/threonine-protein kinase N2"/>
    <property type="match status" value="1"/>
</dbReference>
<dbReference type="CDD" id="cd05589">
    <property type="entry name" value="STKc_PKN"/>
    <property type="match status" value="1"/>
</dbReference>
<evidence type="ECO:0000256" key="19">
    <source>
        <dbReference type="PROSITE-ProRule" id="PRU01207"/>
    </source>
</evidence>
<feature type="binding site" evidence="20">
    <location>
        <position position="857"/>
    </location>
    <ligand>
        <name>ATP</name>
        <dbReference type="ChEBI" id="CHEBI:30616"/>
    </ligand>
</feature>
<evidence type="ECO:0000256" key="11">
    <source>
        <dbReference type="ARBA" id="ARBA00022737"/>
    </source>
</evidence>
<dbReference type="SUPFAM" id="SSF49562">
    <property type="entry name" value="C2 domain (Calcium/lipid-binding domain, CaLB)"/>
    <property type="match status" value="1"/>
</dbReference>
<protein>
    <recommendedName>
        <fullName evidence="6">protein kinase C</fullName>
        <ecNumber evidence="6">2.7.11.13</ecNumber>
    </recommendedName>
</protein>
<evidence type="ECO:0000313" key="25">
    <source>
        <dbReference type="EMBL" id="NOV48425.1"/>
    </source>
</evidence>
<comment type="similarity">
    <text evidence="5">Belongs to the protein kinase superfamily. AGC Ser/Thr protein kinase family. PKC subfamily.</text>
</comment>
<dbReference type="EMBL" id="GIIL01004699">
    <property type="protein sequence ID" value="NOV48425.1"/>
    <property type="molecule type" value="Transcribed_RNA"/>
</dbReference>
<dbReference type="Gene3D" id="3.30.200.20">
    <property type="entry name" value="Phosphorylase Kinase, domain 1"/>
    <property type="match status" value="1"/>
</dbReference>
<accession>A0A6M2DQ34</accession>
<feature type="compositionally biased region" description="Low complexity" evidence="21">
    <location>
        <begin position="124"/>
        <end position="138"/>
    </location>
</feature>
<evidence type="ECO:0000256" key="13">
    <source>
        <dbReference type="ARBA" id="ARBA00022777"/>
    </source>
</evidence>
<comment type="subcellular location">
    <subcellularLocation>
        <location evidence="4">Cleavage furrow</location>
    </subcellularLocation>
    <subcellularLocation>
        <location evidence="3">Cytoplasm</location>
    </subcellularLocation>
    <subcellularLocation>
        <location evidence="2">Midbody</location>
    </subcellularLocation>
    <subcellularLocation>
        <location evidence="1">Nucleus</location>
    </subcellularLocation>
</comment>
<feature type="domain" description="Protein kinase" evidence="22">
    <location>
        <begin position="828"/>
        <end position="1087"/>
    </location>
</feature>
<dbReference type="InterPro" id="IPR017892">
    <property type="entry name" value="Pkinase_C"/>
</dbReference>
<dbReference type="PROSITE" id="PS00108">
    <property type="entry name" value="PROTEIN_KINASE_ST"/>
    <property type="match status" value="1"/>
</dbReference>
<dbReference type="InterPro" id="IPR011072">
    <property type="entry name" value="HR1_rho-bd"/>
</dbReference>
<dbReference type="InterPro" id="IPR000961">
    <property type="entry name" value="AGC-kinase_C"/>
</dbReference>
<dbReference type="GO" id="GO:0005524">
    <property type="term" value="F:ATP binding"/>
    <property type="evidence" value="ECO:0007669"/>
    <property type="project" value="UniProtKB-UniRule"/>
</dbReference>
<dbReference type="Pfam" id="PF00433">
    <property type="entry name" value="Pkinase_C"/>
    <property type="match status" value="1"/>
</dbReference>
<evidence type="ECO:0000256" key="7">
    <source>
        <dbReference type="ARBA" id="ARBA00022490"/>
    </source>
</evidence>
<feature type="region of interest" description="Disordered" evidence="21">
    <location>
        <begin position="648"/>
        <end position="676"/>
    </location>
</feature>
<dbReference type="InterPro" id="IPR035892">
    <property type="entry name" value="C2_domain_sf"/>
</dbReference>
<dbReference type="Gene3D" id="1.10.510.10">
    <property type="entry name" value="Transferase(Phosphotransferase) domain 1"/>
    <property type="match status" value="1"/>
</dbReference>
<keyword evidence="14 20" id="KW-0067">ATP-binding</keyword>
<feature type="domain" description="REM-1" evidence="24">
    <location>
        <begin position="240"/>
        <end position="320"/>
    </location>
</feature>
<organism evidence="25">
    <name type="scientific">Xenopsylla cheopis</name>
    <name type="common">Oriental rat flea</name>
    <name type="synonym">Pulex cheopis</name>
    <dbReference type="NCBI Taxonomy" id="163159"/>
    <lineage>
        <taxon>Eukaryota</taxon>
        <taxon>Metazoa</taxon>
        <taxon>Ecdysozoa</taxon>
        <taxon>Arthropoda</taxon>
        <taxon>Hexapoda</taxon>
        <taxon>Insecta</taxon>
        <taxon>Pterygota</taxon>
        <taxon>Neoptera</taxon>
        <taxon>Endopterygota</taxon>
        <taxon>Siphonaptera</taxon>
        <taxon>Pulicidae</taxon>
        <taxon>Xenopsyllinae</taxon>
        <taxon>Xenopsylla</taxon>
    </lineage>
</organism>
<dbReference type="PROSITE" id="PS51860">
    <property type="entry name" value="REM_1"/>
    <property type="match status" value="3"/>
</dbReference>
<feature type="region of interest" description="Disordered" evidence="21">
    <location>
        <begin position="586"/>
        <end position="635"/>
    </location>
</feature>
<evidence type="ECO:0000256" key="8">
    <source>
        <dbReference type="ARBA" id="ARBA00022527"/>
    </source>
</evidence>
<feature type="compositionally biased region" description="Polar residues" evidence="21">
    <location>
        <begin position="324"/>
        <end position="341"/>
    </location>
</feature>
<feature type="compositionally biased region" description="Basic and acidic residues" evidence="21">
    <location>
        <begin position="397"/>
        <end position="406"/>
    </location>
</feature>
<feature type="compositionally biased region" description="Polar residues" evidence="21">
    <location>
        <begin position="224"/>
        <end position="243"/>
    </location>
</feature>
<dbReference type="PROSITE" id="PS00107">
    <property type="entry name" value="PROTEIN_KINASE_ATP"/>
    <property type="match status" value="1"/>
</dbReference>
<evidence type="ECO:0000256" key="1">
    <source>
        <dbReference type="ARBA" id="ARBA00004123"/>
    </source>
</evidence>
<evidence type="ECO:0000256" key="3">
    <source>
        <dbReference type="ARBA" id="ARBA00004496"/>
    </source>
</evidence>
<keyword evidence="13 25" id="KW-0418">Kinase</keyword>
<dbReference type="InterPro" id="IPR000008">
    <property type="entry name" value="C2_dom"/>
</dbReference>
<dbReference type="InterPro" id="IPR036274">
    <property type="entry name" value="HR1_rpt_sf"/>
</dbReference>
<name>A0A6M2DQ34_XENCH</name>
<evidence type="ECO:0000256" key="17">
    <source>
        <dbReference type="ARBA" id="ARBA00047272"/>
    </source>
</evidence>
<evidence type="ECO:0000256" key="14">
    <source>
        <dbReference type="ARBA" id="ARBA00022840"/>
    </source>
</evidence>
<dbReference type="PROSITE" id="PS50011">
    <property type="entry name" value="PROTEIN_KINASE_DOM"/>
    <property type="match status" value="1"/>
</dbReference>
<evidence type="ECO:0000256" key="2">
    <source>
        <dbReference type="ARBA" id="ARBA00004214"/>
    </source>
</evidence>
<dbReference type="EC" id="2.7.11.13" evidence="6"/>
<dbReference type="GO" id="GO:0005634">
    <property type="term" value="C:nucleus"/>
    <property type="evidence" value="ECO:0007669"/>
    <property type="project" value="UniProtKB-SubCell"/>
</dbReference>
<feature type="domain" description="REM-1" evidence="24">
    <location>
        <begin position="130"/>
        <end position="212"/>
    </location>
</feature>
<evidence type="ECO:0000256" key="12">
    <source>
        <dbReference type="ARBA" id="ARBA00022741"/>
    </source>
</evidence>
<evidence type="ECO:0000259" key="24">
    <source>
        <dbReference type="PROSITE" id="PS51860"/>
    </source>
</evidence>
<evidence type="ECO:0000256" key="20">
    <source>
        <dbReference type="PROSITE-ProRule" id="PRU10141"/>
    </source>
</evidence>
<dbReference type="GO" id="GO:0004697">
    <property type="term" value="F:diacylglycerol-dependent serine/threonine kinase activity"/>
    <property type="evidence" value="ECO:0007669"/>
    <property type="project" value="UniProtKB-EC"/>
</dbReference>
<dbReference type="SMART" id="SM00239">
    <property type="entry name" value="C2"/>
    <property type="match status" value="1"/>
</dbReference>
<dbReference type="FunFam" id="3.30.200.20:FF:000058">
    <property type="entry name" value="Putative serine/threonine-protein kinase N2"/>
    <property type="match status" value="1"/>
</dbReference>
<keyword evidence="8 25" id="KW-0723">Serine/threonine-protein kinase</keyword>
<dbReference type="SMART" id="SM00742">
    <property type="entry name" value="Hr1"/>
    <property type="match status" value="3"/>
</dbReference>
<keyword evidence="15 19" id="KW-0175">Coiled coil</keyword>